<dbReference type="Proteomes" id="UP001596407">
    <property type="component" value="Unassembled WGS sequence"/>
</dbReference>
<feature type="region of interest" description="Disordered" evidence="1">
    <location>
        <begin position="87"/>
        <end position="125"/>
    </location>
</feature>
<dbReference type="InterPro" id="IPR055687">
    <property type="entry name" value="DUF7263"/>
</dbReference>
<sequence>MRAQMNLPALAVALLVVTTVTVVSLGMADRAYLSAERDADQRRVAVALSERLVAPDAAVTTRANVLEDDALADLNAPDSERCFPWPRATTCGSDSATGRSRPRATRPAGRRFGDSCWSRTGRKRR</sequence>
<gene>
    <name evidence="2" type="ORF">ACFQJ6_15265</name>
</gene>
<dbReference type="Pfam" id="PF23924">
    <property type="entry name" value="DUF7263"/>
    <property type="match status" value="1"/>
</dbReference>
<evidence type="ECO:0000313" key="2">
    <source>
        <dbReference type="EMBL" id="MFC7081255.1"/>
    </source>
</evidence>
<keyword evidence="3" id="KW-1185">Reference proteome</keyword>
<dbReference type="EMBL" id="JBHSZH010000005">
    <property type="protein sequence ID" value="MFC7081255.1"/>
    <property type="molecule type" value="Genomic_DNA"/>
</dbReference>
<comment type="caution">
    <text evidence="2">The sequence shown here is derived from an EMBL/GenBank/DDBJ whole genome shotgun (WGS) entry which is preliminary data.</text>
</comment>
<accession>A0ABD5WQW4</accession>
<name>A0ABD5WQW4_9EURY</name>
<evidence type="ECO:0000313" key="3">
    <source>
        <dbReference type="Proteomes" id="UP001596407"/>
    </source>
</evidence>
<dbReference type="AlphaFoldDB" id="A0ABD5WQW4"/>
<reference evidence="2 3" key="1">
    <citation type="journal article" date="2019" name="Int. J. Syst. Evol. Microbiol.">
        <title>The Global Catalogue of Microorganisms (GCM) 10K type strain sequencing project: providing services to taxonomists for standard genome sequencing and annotation.</title>
        <authorList>
            <consortium name="The Broad Institute Genomics Platform"/>
            <consortium name="The Broad Institute Genome Sequencing Center for Infectious Disease"/>
            <person name="Wu L."/>
            <person name="Ma J."/>
        </authorList>
    </citation>
    <scope>NUCLEOTIDE SEQUENCE [LARGE SCALE GENOMIC DNA]</scope>
    <source>
        <strain evidence="2 3">DT72</strain>
    </source>
</reference>
<protein>
    <submittedName>
        <fullName evidence="2">Uncharacterized protein</fullName>
    </submittedName>
</protein>
<organism evidence="2 3">
    <name type="scientific">Halorussus caseinilyticus</name>
    <dbReference type="NCBI Taxonomy" id="3034025"/>
    <lineage>
        <taxon>Archaea</taxon>
        <taxon>Methanobacteriati</taxon>
        <taxon>Methanobacteriota</taxon>
        <taxon>Stenosarchaea group</taxon>
        <taxon>Halobacteria</taxon>
        <taxon>Halobacteriales</taxon>
        <taxon>Haladaptataceae</taxon>
        <taxon>Halorussus</taxon>
    </lineage>
</organism>
<dbReference type="RefSeq" id="WP_382209981.1">
    <property type="nucleotide sequence ID" value="NZ_JBHSZH010000005.1"/>
</dbReference>
<evidence type="ECO:0000256" key="1">
    <source>
        <dbReference type="SAM" id="MobiDB-lite"/>
    </source>
</evidence>
<proteinExistence type="predicted"/>